<feature type="region of interest" description="Disordered" evidence="1">
    <location>
        <begin position="23"/>
        <end position="126"/>
    </location>
</feature>
<feature type="compositionally biased region" description="Gly residues" evidence="1">
    <location>
        <begin position="67"/>
        <end position="77"/>
    </location>
</feature>
<gene>
    <name evidence="2" type="ORF">KFL_003040140</name>
</gene>
<dbReference type="AlphaFoldDB" id="A0A1Y1IEZ8"/>
<name>A0A1Y1IEZ8_KLENI</name>
<feature type="compositionally biased region" description="Low complexity" evidence="1">
    <location>
        <begin position="31"/>
        <end position="43"/>
    </location>
</feature>
<evidence type="ECO:0000313" key="3">
    <source>
        <dbReference type="Proteomes" id="UP000054558"/>
    </source>
</evidence>
<keyword evidence="3" id="KW-1185">Reference proteome</keyword>
<reference evidence="2 3" key="1">
    <citation type="journal article" date="2014" name="Nat. Commun.">
        <title>Klebsormidium flaccidum genome reveals primary factors for plant terrestrial adaptation.</title>
        <authorList>
            <person name="Hori K."/>
            <person name="Maruyama F."/>
            <person name="Fujisawa T."/>
            <person name="Togashi T."/>
            <person name="Yamamoto N."/>
            <person name="Seo M."/>
            <person name="Sato S."/>
            <person name="Yamada T."/>
            <person name="Mori H."/>
            <person name="Tajima N."/>
            <person name="Moriyama T."/>
            <person name="Ikeuchi M."/>
            <person name="Watanabe M."/>
            <person name="Wada H."/>
            <person name="Kobayashi K."/>
            <person name="Saito M."/>
            <person name="Masuda T."/>
            <person name="Sasaki-Sekimoto Y."/>
            <person name="Mashiguchi K."/>
            <person name="Awai K."/>
            <person name="Shimojima M."/>
            <person name="Masuda S."/>
            <person name="Iwai M."/>
            <person name="Nobusawa T."/>
            <person name="Narise T."/>
            <person name="Kondo S."/>
            <person name="Saito H."/>
            <person name="Sato R."/>
            <person name="Murakawa M."/>
            <person name="Ihara Y."/>
            <person name="Oshima-Yamada Y."/>
            <person name="Ohtaka K."/>
            <person name="Satoh M."/>
            <person name="Sonobe K."/>
            <person name="Ishii M."/>
            <person name="Ohtani R."/>
            <person name="Kanamori-Sato M."/>
            <person name="Honoki R."/>
            <person name="Miyazaki D."/>
            <person name="Mochizuki H."/>
            <person name="Umetsu J."/>
            <person name="Higashi K."/>
            <person name="Shibata D."/>
            <person name="Kamiya Y."/>
            <person name="Sato N."/>
            <person name="Nakamura Y."/>
            <person name="Tabata S."/>
            <person name="Ida S."/>
            <person name="Kurokawa K."/>
            <person name="Ohta H."/>
        </authorList>
    </citation>
    <scope>NUCLEOTIDE SEQUENCE [LARGE SCALE GENOMIC DNA]</scope>
    <source>
        <strain evidence="2 3">NIES-2285</strain>
    </source>
</reference>
<feature type="compositionally biased region" description="Low complexity" evidence="1">
    <location>
        <begin position="52"/>
        <end position="62"/>
    </location>
</feature>
<feature type="compositionally biased region" description="Pro residues" evidence="1">
    <location>
        <begin position="95"/>
        <end position="105"/>
    </location>
</feature>
<evidence type="ECO:0000313" key="2">
    <source>
        <dbReference type="EMBL" id="GAQ86688.1"/>
    </source>
</evidence>
<evidence type="ECO:0000256" key="1">
    <source>
        <dbReference type="SAM" id="MobiDB-lite"/>
    </source>
</evidence>
<accession>A0A1Y1IEZ8</accession>
<proteinExistence type="predicted"/>
<protein>
    <submittedName>
        <fullName evidence="2">Uncharacterized protein</fullName>
    </submittedName>
</protein>
<sequence length="196" mass="21365">MQFCGTPAIPHYALTPANRSVDGEAYLGQKEQPSAQAAAQEPAPLFPRTVRASPIPSAASSATQPGGDSGMQPGGDSGMQPGPSAHMPKKQALPPFLPPIIPPDHPLCRRPANGEPYAEPEEPPELYKDGARYVTYADFPPKKPRGKYFKDKEDYKEYVDSFVGREMNFPEEMHQRARADGWKDAVEATCHTLAFG</sequence>
<dbReference type="Proteomes" id="UP000054558">
    <property type="component" value="Unassembled WGS sequence"/>
</dbReference>
<organism evidence="2 3">
    <name type="scientific">Klebsormidium nitens</name>
    <name type="common">Green alga</name>
    <name type="synonym">Ulothrix nitens</name>
    <dbReference type="NCBI Taxonomy" id="105231"/>
    <lineage>
        <taxon>Eukaryota</taxon>
        <taxon>Viridiplantae</taxon>
        <taxon>Streptophyta</taxon>
        <taxon>Klebsormidiophyceae</taxon>
        <taxon>Klebsormidiales</taxon>
        <taxon>Klebsormidiaceae</taxon>
        <taxon>Klebsormidium</taxon>
    </lineage>
</organism>
<dbReference type="EMBL" id="DF237253">
    <property type="protein sequence ID" value="GAQ86688.1"/>
    <property type="molecule type" value="Genomic_DNA"/>
</dbReference>